<reference evidence="2" key="1">
    <citation type="journal article" date="2014" name="Front. Microbiol.">
        <title>High frequency of phylogenetically diverse reductive dehalogenase-homologous genes in deep subseafloor sedimentary metagenomes.</title>
        <authorList>
            <person name="Kawai M."/>
            <person name="Futagami T."/>
            <person name="Toyoda A."/>
            <person name="Takaki Y."/>
            <person name="Nishi S."/>
            <person name="Hori S."/>
            <person name="Arai W."/>
            <person name="Tsubouchi T."/>
            <person name="Morono Y."/>
            <person name="Uchiyama I."/>
            <person name="Ito T."/>
            <person name="Fujiyama A."/>
            <person name="Inagaki F."/>
            <person name="Takami H."/>
        </authorList>
    </citation>
    <scope>NUCLEOTIDE SEQUENCE</scope>
    <source>
        <strain evidence="2">Expedition CK06-06</strain>
    </source>
</reference>
<evidence type="ECO:0000313" key="2">
    <source>
        <dbReference type="EMBL" id="GAG54637.1"/>
    </source>
</evidence>
<feature type="transmembrane region" description="Helical" evidence="1">
    <location>
        <begin position="139"/>
        <end position="158"/>
    </location>
</feature>
<comment type="caution">
    <text evidence="2">The sequence shown here is derived from an EMBL/GenBank/DDBJ whole genome shotgun (WGS) entry which is preliminary data.</text>
</comment>
<feature type="transmembrane region" description="Helical" evidence="1">
    <location>
        <begin position="80"/>
        <end position="105"/>
    </location>
</feature>
<evidence type="ECO:0000256" key="1">
    <source>
        <dbReference type="SAM" id="Phobius"/>
    </source>
</evidence>
<name>X0Z8E6_9ZZZZ</name>
<keyword evidence="1" id="KW-1133">Transmembrane helix</keyword>
<sequence>MIIWHIIGNISSISSPINYYESRFTGARLKGHERSYIGGSSYAKYLEYPLYAIGAPFIPTSLVVELPLDTVGGEAVFRPAYYHIGYILTIMALTPFLVVGILAWFNNRKMWTLHFIPIGIYFLYKLILANSFYILSDRLSLPAIVMSYLIIPLSIRPIVKNRKVLIFILSIFIQILVFFIFNYVRLDIRGLM</sequence>
<gene>
    <name evidence="2" type="ORF">S01H4_13298</name>
</gene>
<dbReference type="EMBL" id="BART01005866">
    <property type="protein sequence ID" value="GAG54637.1"/>
    <property type="molecule type" value="Genomic_DNA"/>
</dbReference>
<keyword evidence="1" id="KW-0472">Membrane</keyword>
<proteinExistence type="predicted"/>
<organism evidence="2">
    <name type="scientific">marine sediment metagenome</name>
    <dbReference type="NCBI Taxonomy" id="412755"/>
    <lineage>
        <taxon>unclassified sequences</taxon>
        <taxon>metagenomes</taxon>
        <taxon>ecological metagenomes</taxon>
    </lineage>
</organism>
<keyword evidence="1" id="KW-0812">Transmembrane</keyword>
<protein>
    <submittedName>
        <fullName evidence="2">Uncharacterized protein</fullName>
    </submittedName>
</protein>
<accession>X0Z8E6</accession>
<feature type="transmembrane region" description="Helical" evidence="1">
    <location>
        <begin position="48"/>
        <end position="68"/>
    </location>
</feature>
<feature type="transmembrane region" description="Helical" evidence="1">
    <location>
        <begin position="111"/>
        <end position="127"/>
    </location>
</feature>
<feature type="transmembrane region" description="Helical" evidence="1">
    <location>
        <begin position="164"/>
        <end position="184"/>
    </location>
</feature>
<dbReference type="AlphaFoldDB" id="X0Z8E6"/>